<evidence type="ECO:0000313" key="1">
    <source>
        <dbReference type="EMBL" id="OIN06281.1"/>
    </source>
</evidence>
<dbReference type="Proteomes" id="UP000181686">
    <property type="component" value="Unassembled WGS sequence"/>
</dbReference>
<proteinExistence type="predicted"/>
<organism evidence="1 3">
    <name type="scientific">Pseudomonas extremorientalis</name>
    <dbReference type="NCBI Taxonomy" id="169669"/>
    <lineage>
        <taxon>Bacteria</taxon>
        <taxon>Pseudomonadati</taxon>
        <taxon>Pseudomonadota</taxon>
        <taxon>Gammaproteobacteria</taxon>
        <taxon>Pseudomonadales</taxon>
        <taxon>Pseudomonadaceae</taxon>
        <taxon>Pseudomonas</taxon>
    </lineage>
</organism>
<dbReference type="RefSeq" id="WP_071491028.1">
    <property type="nucleotide sequence ID" value="NZ_CP089519.1"/>
</dbReference>
<dbReference type="Proteomes" id="UP000182654">
    <property type="component" value="Chromosome I"/>
</dbReference>
<evidence type="ECO:0000313" key="4">
    <source>
        <dbReference type="Proteomes" id="UP000182654"/>
    </source>
</evidence>
<protein>
    <submittedName>
        <fullName evidence="1">Uncharacterized protein</fullName>
    </submittedName>
</protein>
<reference evidence="1 3" key="1">
    <citation type="submission" date="2016-08" db="EMBL/GenBank/DDBJ databases">
        <title>Draft genome sequence of the type strain of Pseudomonas extremorientalis LMG 19695T isolated from drinking water reservoir.</title>
        <authorList>
            <person name="Tambong J.T."/>
        </authorList>
    </citation>
    <scope>NUCLEOTIDE SEQUENCE [LARGE SCALE GENOMIC DNA]</scope>
    <source>
        <strain evidence="1 3">LMG 19695</strain>
    </source>
</reference>
<keyword evidence="4" id="KW-1185">Reference proteome</keyword>
<gene>
    <name evidence="1" type="ORF">BFN10_19375</name>
    <name evidence="2" type="ORF">SAMN04490184_4291</name>
</gene>
<evidence type="ECO:0000313" key="3">
    <source>
        <dbReference type="Proteomes" id="UP000181686"/>
    </source>
</evidence>
<evidence type="ECO:0000313" key="2">
    <source>
        <dbReference type="EMBL" id="SDP66515.1"/>
    </source>
</evidence>
<sequence length="78" mass="9022">MTFDYRLSRQHYRELDTVKKHIDQMGKAAYEATDNETFAALMDQALEMKMTSNQLLTSIQAMTNYRADQGKIIFDGIP</sequence>
<dbReference type="EMBL" id="MDGK01000052">
    <property type="protein sequence ID" value="OIN06281.1"/>
    <property type="molecule type" value="Genomic_DNA"/>
</dbReference>
<name>A0A1H0UKD6_9PSED</name>
<dbReference type="AlphaFoldDB" id="A0A1H0UKD6"/>
<dbReference type="EMBL" id="LT629708">
    <property type="protein sequence ID" value="SDP66515.1"/>
    <property type="molecule type" value="Genomic_DNA"/>
</dbReference>
<reference evidence="2 4" key="2">
    <citation type="submission" date="2016-10" db="EMBL/GenBank/DDBJ databases">
        <authorList>
            <person name="Varghese N."/>
            <person name="Submissions S."/>
        </authorList>
    </citation>
    <scope>NUCLEOTIDE SEQUENCE [LARGE SCALE GENOMIC DNA]</scope>
    <source>
        <strain evidence="2 4">BS2774</strain>
    </source>
</reference>
<accession>A0A1H0UKD6</accession>